<dbReference type="EMBL" id="JABFCZ010000005">
    <property type="protein sequence ID" value="MBD1545716.1"/>
    <property type="molecule type" value="Genomic_DNA"/>
</dbReference>
<comment type="caution">
    <text evidence="1">The sequence shown here is derived from an EMBL/GenBank/DDBJ whole genome shotgun (WGS) entry which is preliminary data.</text>
</comment>
<evidence type="ECO:0000313" key="1">
    <source>
        <dbReference type="EMBL" id="MBD1545716.1"/>
    </source>
</evidence>
<evidence type="ECO:0000313" key="2">
    <source>
        <dbReference type="Proteomes" id="UP000598467"/>
    </source>
</evidence>
<sequence>MISTLLQYQMVTSDLTRSLKTVTADPMVERNTEYYLENIDSIKSTDDFLGNDRIYAYAMKAFGLEDMTYAKAFMRKVLEEGIDERTSFANQLTDTRYREFAETFNFVRYGKTATVFSRAQEGVTEAYARQTLEEKEGASNEGVRLALYFARKAEDIDSAYDILADKALAETVYTALGLPDAFAMSDLDKQAAYIEDHVDIEKLQDPEYLNDFLERFSTLYDLENGQNLQTVPNLLISGGSTSVVSFGESLLASIQKLKLGGS</sequence>
<dbReference type="AlphaFoldDB" id="A0A926NWP3"/>
<gene>
    <name evidence="1" type="ORF">HK439_05540</name>
</gene>
<dbReference type="InterPro" id="IPR010626">
    <property type="entry name" value="DUF1217"/>
</dbReference>
<dbReference type="Pfam" id="PF06748">
    <property type="entry name" value="DUF1217"/>
    <property type="match status" value="1"/>
</dbReference>
<proteinExistence type="predicted"/>
<accession>A0A926NWP3</accession>
<dbReference type="RefSeq" id="WP_190290388.1">
    <property type="nucleotide sequence ID" value="NZ_JABFCZ010000005.1"/>
</dbReference>
<name>A0A926NWP3_9HYPH</name>
<dbReference type="InterPro" id="IPR023157">
    <property type="entry name" value="AGR-C-984p-like_sf"/>
</dbReference>
<organism evidence="1 2">
    <name type="scientific">Roseibium aggregatum</name>
    <dbReference type="NCBI Taxonomy" id="187304"/>
    <lineage>
        <taxon>Bacteria</taxon>
        <taxon>Pseudomonadati</taxon>
        <taxon>Pseudomonadota</taxon>
        <taxon>Alphaproteobacteria</taxon>
        <taxon>Hyphomicrobiales</taxon>
        <taxon>Stappiaceae</taxon>
        <taxon>Roseibium</taxon>
    </lineage>
</organism>
<protein>
    <submittedName>
        <fullName evidence="1">DUF1217 domain-containing protein</fullName>
    </submittedName>
</protein>
<dbReference type="Proteomes" id="UP000598467">
    <property type="component" value="Unassembled WGS sequence"/>
</dbReference>
<dbReference type="Gene3D" id="1.10.3700.10">
    <property type="entry name" value="AGR C 984p-like"/>
    <property type="match status" value="1"/>
</dbReference>
<reference evidence="1" key="1">
    <citation type="submission" date="2020-05" db="EMBL/GenBank/DDBJ databases">
        <title>Identification of trans-AT polyketide cluster in two marine bacteria, producers of a novel glutaramide-containing polyketide sesbanimide D and analogs.</title>
        <authorList>
            <person name="Kacar D."/>
            <person name="Rodriguez P."/>
            <person name="Canedo L."/>
            <person name="Gonzalez E."/>
            <person name="Galan B."/>
            <person name="De La Calle F."/>
            <person name="Garcia J.L."/>
        </authorList>
    </citation>
    <scope>NUCLEOTIDE SEQUENCE</scope>
    <source>
        <strain evidence="1">PHM038</strain>
    </source>
</reference>
<dbReference type="SUPFAM" id="SSF158837">
    <property type="entry name" value="AGR C 984p-like"/>
    <property type="match status" value="1"/>
</dbReference>